<dbReference type="PANTHER" id="PTHR46206:SF6">
    <property type="entry name" value="CYTOCHROME P450 MONOOXYGENASE AN1598-RELATED"/>
    <property type="match status" value="1"/>
</dbReference>
<feature type="transmembrane region" description="Helical" evidence="9">
    <location>
        <begin position="313"/>
        <end position="334"/>
    </location>
</feature>
<proteinExistence type="inferred from homology"/>
<feature type="transmembrane region" description="Helical" evidence="9">
    <location>
        <begin position="20"/>
        <end position="38"/>
    </location>
</feature>
<dbReference type="Proteomes" id="UP000053617">
    <property type="component" value="Unassembled WGS sequence"/>
</dbReference>
<comment type="cofactor">
    <cofactor evidence="1 7">
        <name>heme</name>
        <dbReference type="ChEBI" id="CHEBI:30413"/>
    </cofactor>
</comment>
<dbReference type="HOGENOM" id="CLU_022195_0_2_1"/>
<evidence type="ECO:0000256" key="9">
    <source>
        <dbReference type="SAM" id="Phobius"/>
    </source>
</evidence>
<reference evidence="10 11" key="1">
    <citation type="submission" date="2015-01" db="EMBL/GenBank/DDBJ databases">
        <title>The Genome Sequence of Rhinocladiella mackenzie CBS 650.93.</title>
        <authorList>
            <consortium name="The Broad Institute Genomics Platform"/>
            <person name="Cuomo C."/>
            <person name="de Hoog S."/>
            <person name="Gorbushina A."/>
            <person name="Stielow B."/>
            <person name="Teixiera M."/>
            <person name="Abouelleil A."/>
            <person name="Chapman S.B."/>
            <person name="Priest M."/>
            <person name="Young S.K."/>
            <person name="Wortman J."/>
            <person name="Nusbaum C."/>
            <person name="Birren B."/>
        </authorList>
    </citation>
    <scope>NUCLEOTIDE SEQUENCE [LARGE SCALE GENOMIC DNA]</scope>
    <source>
        <strain evidence="10 11">CBS 650.93</strain>
    </source>
</reference>
<keyword evidence="11" id="KW-1185">Reference proteome</keyword>
<dbReference type="EMBL" id="KN847477">
    <property type="protein sequence ID" value="KIX06643.1"/>
    <property type="molecule type" value="Genomic_DNA"/>
</dbReference>
<evidence type="ECO:0000256" key="5">
    <source>
        <dbReference type="ARBA" id="ARBA00023004"/>
    </source>
</evidence>
<evidence type="ECO:0008006" key="12">
    <source>
        <dbReference type="Google" id="ProtNLM"/>
    </source>
</evidence>
<keyword evidence="6 8" id="KW-0503">Monooxygenase</keyword>
<comment type="similarity">
    <text evidence="2 8">Belongs to the cytochrome P450 family.</text>
</comment>
<dbReference type="Pfam" id="PF00067">
    <property type="entry name" value="p450"/>
    <property type="match status" value="1"/>
</dbReference>
<dbReference type="OrthoDB" id="1844152at2759"/>
<dbReference type="STRING" id="1442369.A0A0D2H889"/>
<evidence type="ECO:0000313" key="11">
    <source>
        <dbReference type="Proteomes" id="UP000053617"/>
    </source>
</evidence>
<accession>A0A0D2H889</accession>
<organism evidence="10 11">
    <name type="scientific">Rhinocladiella mackenziei CBS 650.93</name>
    <dbReference type="NCBI Taxonomy" id="1442369"/>
    <lineage>
        <taxon>Eukaryota</taxon>
        <taxon>Fungi</taxon>
        <taxon>Dikarya</taxon>
        <taxon>Ascomycota</taxon>
        <taxon>Pezizomycotina</taxon>
        <taxon>Eurotiomycetes</taxon>
        <taxon>Chaetothyriomycetidae</taxon>
        <taxon>Chaetothyriales</taxon>
        <taxon>Herpotrichiellaceae</taxon>
        <taxon>Rhinocladiella</taxon>
    </lineage>
</organism>
<keyword evidence="7 8" id="KW-0349">Heme</keyword>
<dbReference type="Gene3D" id="1.10.630.10">
    <property type="entry name" value="Cytochrome P450"/>
    <property type="match status" value="1"/>
</dbReference>
<dbReference type="InterPro" id="IPR036396">
    <property type="entry name" value="Cyt_P450_sf"/>
</dbReference>
<evidence type="ECO:0000256" key="4">
    <source>
        <dbReference type="ARBA" id="ARBA00023002"/>
    </source>
</evidence>
<evidence type="ECO:0000256" key="2">
    <source>
        <dbReference type="ARBA" id="ARBA00010617"/>
    </source>
</evidence>
<dbReference type="GeneID" id="25292690"/>
<dbReference type="PRINTS" id="PR00463">
    <property type="entry name" value="EP450I"/>
</dbReference>
<dbReference type="SUPFAM" id="SSF48264">
    <property type="entry name" value="Cytochrome P450"/>
    <property type="match status" value="1"/>
</dbReference>
<protein>
    <recommendedName>
        <fullName evidence="12">Cytochrome P450</fullName>
    </recommendedName>
</protein>
<dbReference type="VEuPathDB" id="FungiDB:Z518_04619"/>
<evidence type="ECO:0000256" key="7">
    <source>
        <dbReference type="PIRSR" id="PIRSR602401-1"/>
    </source>
</evidence>
<dbReference type="GO" id="GO:0004497">
    <property type="term" value="F:monooxygenase activity"/>
    <property type="evidence" value="ECO:0007669"/>
    <property type="project" value="UniProtKB-KW"/>
</dbReference>
<evidence type="ECO:0000313" key="10">
    <source>
        <dbReference type="EMBL" id="KIX06643.1"/>
    </source>
</evidence>
<feature type="binding site" description="axial binding residue" evidence="7">
    <location>
        <position position="466"/>
    </location>
    <ligand>
        <name>heme</name>
        <dbReference type="ChEBI" id="CHEBI:30413"/>
    </ligand>
    <ligandPart>
        <name>Fe</name>
        <dbReference type="ChEBI" id="CHEBI:18248"/>
    </ligandPart>
</feature>
<evidence type="ECO:0000256" key="6">
    <source>
        <dbReference type="ARBA" id="ARBA00023033"/>
    </source>
</evidence>
<dbReference type="PROSITE" id="PS00086">
    <property type="entry name" value="CYTOCHROME_P450"/>
    <property type="match status" value="1"/>
</dbReference>
<dbReference type="RefSeq" id="XP_013273779.1">
    <property type="nucleotide sequence ID" value="XM_013418325.1"/>
</dbReference>
<name>A0A0D2H889_9EURO</name>
<keyword evidence="3 7" id="KW-0479">Metal-binding</keyword>
<sequence length="539" mass="62738">MDRPHQLLVKISLLPPTHLAVLVASVLLVSATISYLCTRQKYPNVPTLRISPKPGIFGAWEDRKLWVNDALNVLLLGYEKYSSKQQHYLVERPEGKLLIVAPNFIEEVRRAPETHVQNTPANNDLTQLRHTLHPKMETNQFHHEIPLRKSLTESLGPKLGDIVEEAKLSLEAQIGKTKNWEPRQMYPLGFRVVTRTANRLLFGLELTRNPEFEQLSIDYAGIFFGGAEKIRGWPEYLKPLVMWWSTGIRRARKEANRHLGPVITQRIRDEDRYIAEGRAEEWKKIKPEDVIQWILDVAPPADRRVDHMVYRMLHINIGAIHTSSISFLEAFYFLSIHPQYHKDLRDEIETIFRQEGGWTKQALTHLKRVDSFLTESLRLCPFTALKMQRSTVQDWKMSDGTLIPKGVHFWCNYLAMSLDDNVWENAREFDPWRMYRLRQLEGEENKHQFVMTTPKNLTFGHGKHACPGRFFAANEIKTLLALIIMLYDVRCQNLPGGVEAIIHGDWINQTKDPIKYPVVEFKYRGHLIPDDIRHLFVEI</sequence>
<evidence type="ECO:0000256" key="3">
    <source>
        <dbReference type="ARBA" id="ARBA00022723"/>
    </source>
</evidence>
<dbReference type="GO" id="GO:0005506">
    <property type="term" value="F:iron ion binding"/>
    <property type="evidence" value="ECO:0007669"/>
    <property type="project" value="InterPro"/>
</dbReference>
<keyword evidence="5 7" id="KW-0408">Iron</keyword>
<dbReference type="GO" id="GO:0020037">
    <property type="term" value="F:heme binding"/>
    <property type="evidence" value="ECO:0007669"/>
    <property type="project" value="InterPro"/>
</dbReference>
<evidence type="ECO:0000256" key="1">
    <source>
        <dbReference type="ARBA" id="ARBA00001971"/>
    </source>
</evidence>
<keyword evidence="4 8" id="KW-0560">Oxidoreductase</keyword>
<dbReference type="PANTHER" id="PTHR46206">
    <property type="entry name" value="CYTOCHROME P450"/>
    <property type="match status" value="1"/>
</dbReference>
<keyword evidence="9" id="KW-1133">Transmembrane helix</keyword>
<dbReference type="CDD" id="cd11041">
    <property type="entry name" value="CYP503A1-like"/>
    <property type="match status" value="1"/>
</dbReference>
<dbReference type="AlphaFoldDB" id="A0A0D2H889"/>
<dbReference type="GO" id="GO:0016705">
    <property type="term" value="F:oxidoreductase activity, acting on paired donors, with incorporation or reduction of molecular oxygen"/>
    <property type="evidence" value="ECO:0007669"/>
    <property type="project" value="InterPro"/>
</dbReference>
<dbReference type="InterPro" id="IPR002401">
    <property type="entry name" value="Cyt_P450_E_grp-I"/>
</dbReference>
<evidence type="ECO:0000256" key="8">
    <source>
        <dbReference type="RuleBase" id="RU000461"/>
    </source>
</evidence>
<dbReference type="InterPro" id="IPR001128">
    <property type="entry name" value="Cyt_P450"/>
</dbReference>
<gene>
    <name evidence="10" type="ORF">Z518_04619</name>
</gene>
<keyword evidence="9" id="KW-0812">Transmembrane</keyword>
<keyword evidence="9" id="KW-0472">Membrane</keyword>
<dbReference type="InterPro" id="IPR017972">
    <property type="entry name" value="Cyt_P450_CS"/>
</dbReference>